<dbReference type="GeneID" id="117215633"/>
<dbReference type="RefSeq" id="XP_033317916.1">
    <property type="nucleotide sequence ID" value="XM_033462025.1"/>
</dbReference>
<proteinExistence type="predicted"/>
<evidence type="ECO:0000313" key="2">
    <source>
        <dbReference type="RefSeq" id="XP_033317916.1"/>
    </source>
</evidence>
<sequence length="146" mass="16790">MMSTKEPYTIPFSLQDTRVNGHKLCEWLNESLSTSENLNYSNSYSLQEKNRELQFHWENKEREQMKRADFSNGGAVNKNQNALFNPQRTDILLSAKVNKINKIVIVCTGHGMYNPLLITKGDFYNVCDSNVYQLSPASSNRCVIYV</sequence>
<dbReference type="Proteomes" id="UP000515164">
    <property type="component" value="Unplaced"/>
</dbReference>
<accession>A0A6P8MVJ2</accession>
<keyword evidence="1" id="KW-1185">Reference proteome</keyword>
<organism evidence="1 2">
    <name type="scientific">Bombus bifarius</name>
    <dbReference type="NCBI Taxonomy" id="103933"/>
    <lineage>
        <taxon>Eukaryota</taxon>
        <taxon>Metazoa</taxon>
        <taxon>Ecdysozoa</taxon>
        <taxon>Arthropoda</taxon>
        <taxon>Hexapoda</taxon>
        <taxon>Insecta</taxon>
        <taxon>Pterygota</taxon>
        <taxon>Neoptera</taxon>
        <taxon>Endopterygota</taxon>
        <taxon>Hymenoptera</taxon>
        <taxon>Apocrita</taxon>
        <taxon>Aculeata</taxon>
        <taxon>Apoidea</taxon>
        <taxon>Anthophila</taxon>
        <taxon>Apidae</taxon>
        <taxon>Bombus</taxon>
        <taxon>Pyrobombus</taxon>
    </lineage>
</organism>
<gene>
    <name evidence="2" type="primary">LOC117215633</name>
</gene>
<name>A0A6P8MVJ2_9HYME</name>
<evidence type="ECO:0000313" key="1">
    <source>
        <dbReference type="Proteomes" id="UP000515164"/>
    </source>
</evidence>
<dbReference type="AlphaFoldDB" id="A0A6P8MVJ2"/>
<dbReference type="KEGG" id="bbif:117215633"/>
<reference evidence="2" key="1">
    <citation type="submission" date="2025-08" db="UniProtKB">
        <authorList>
            <consortium name="RefSeq"/>
        </authorList>
    </citation>
    <scope>IDENTIFICATION</scope>
    <source>
        <tissue evidence="2">Muscle</tissue>
    </source>
</reference>
<protein>
    <submittedName>
        <fullName evidence="2">Uncharacterized protein LOC117215633</fullName>
    </submittedName>
</protein>